<reference evidence="1 2" key="1">
    <citation type="journal article" date="2017" name="Curr. Microbiol.">
        <title>Mucilaginibacter ginsenosidivorans sp. nov., Isolated from Soil of Ginseng Field.</title>
        <authorList>
            <person name="Kim M.M."/>
            <person name="Siddiqi M.Z."/>
            <person name="Im W.T."/>
        </authorList>
    </citation>
    <scope>NUCLEOTIDE SEQUENCE [LARGE SCALE GENOMIC DNA]</scope>
    <source>
        <strain evidence="1 2">Gsoil 3017</strain>
    </source>
</reference>
<keyword evidence="2" id="KW-1185">Reference proteome</keyword>
<evidence type="ECO:0000313" key="1">
    <source>
        <dbReference type="EMBL" id="QEC63788.1"/>
    </source>
</evidence>
<sequence>MKKYLVITAFLTLAFDCLYGQSAYYDALKLRRLIVTDNKGTHFNTKADSLLKAGNILYNYMILDKKIDSVNWHVIHDEFTSDPNFNPFLTPLIPNAPNSGNEPKSSGTGLSFQSIGNLDVTNFADGLAKFLVKRTKQELATAFFERFKDKLDSVKQLRILFPTTYKALGAIDQEIYNYAAYVDLLRESFQKDLAMILPNLGLLVQDPSMQPVFKALPYLKIIMVDGLFLINEFNEGKHPGQVFHDYITDRADTTLNLINKNIYPSLQILDIFSQSLRSGAKDKYWISADSLKLLFKDKITFQIYMGLVYQQLTNREIIFYDKEGKPVDFKAFLTKHAAEIVQDEERYNSYLSELIQKANEAEKYFIAIKQLIQKGQDKPTYQDYYSLYNSALTLFEQMLPAPTLLNLKSNITMNVIDRNEDKVHKYLSVGRSLGNIYVDIYEKQYPSAVIEASTILDLLPGNPSNLSQLYIKYGNFASVLAKAQNSDEVEEAIEAVAMPAGSSTVKRESEFNVSLNAYVGPYLGYEKIHGIDAKKMGAFGVTAPVGIAVSWGHRLLFFPTAKSKWSTSLFVSLIDIGALTSYRFSSGNSKVGTDSTAQVAQVPRIQLKDIVSPGVFLSIGIPRTPISFSGGFQLAPNFRNVSLNANNTVTNGYGDNKLYTRWSFSILVDIPLLNFYTKDRNP</sequence>
<proteinExistence type="predicted"/>
<name>A0A5B8UY12_9SPHI</name>
<dbReference type="AlphaFoldDB" id="A0A5B8UY12"/>
<dbReference type="KEGG" id="mgin:FRZ54_14810"/>
<dbReference type="EMBL" id="CP042436">
    <property type="protein sequence ID" value="QEC63788.1"/>
    <property type="molecule type" value="Genomic_DNA"/>
</dbReference>
<dbReference type="Proteomes" id="UP000321479">
    <property type="component" value="Chromosome"/>
</dbReference>
<organism evidence="1 2">
    <name type="scientific">Mucilaginibacter ginsenosidivorans</name>
    <dbReference type="NCBI Taxonomy" id="398053"/>
    <lineage>
        <taxon>Bacteria</taxon>
        <taxon>Pseudomonadati</taxon>
        <taxon>Bacteroidota</taxon>
        <taxon>Sphingobacteriia</taxon>
        <taxon>Sphingobacteriales</taxon>
        <taxon>Sphingobacteriaceae</taxon>
        <taxon>Mucilaginibacter</taxon>
    </lineage>
</organism>
<protein>
    <submittedName>
        <fullName evidence="1">Uncharacterized protein</fullName>
    </submittedName>
</protein>
<gene>
    <name evidence="1" type="ORF">FRZ54_14810</name>
</gene>
<accession>A0A5B8UY12</accession>
<dbReference type="OrthoDB" id="1488584at2"/>
<dbReference type="RefSeq" id="WP_147032362.1">
    <property type="nucleotide sequence ID" value="NZ_CP042436.1"/>
</dbReference>
<evidence type="ECO:0000313" key="2">
    <source>
        <dbReference type="Proteomes" id="UP000321479"/>
    </source>
</evidence>